<proteinExistence type="predicted"/>
<feature type="region of interest" description="Disordered" evidence="1">
    <location>
        <begin position="72"/>
        <end position="97"/>
    </location>
</feature>
<dbReference type="Proteomes" id="UP000251314">
    <property type="component" value="Unassembled WGS sequence"/>
</dbReference>
<name>A0A329SLZ0_9STRA</name>
<comment type="caution">
    <text evidence="6">The sequence shown here is derived from an EMBL/GenBank/DDBJ whole genome shotgun (WGS) entry which is preliminary data.</text>
</comment>
<dbReference type="EMBL" id="MJFZ01000131">
    <property type="protein sequence ID" value="RAW36698.1"/>
    <property type="molecule type" value="Genomic_DNA"/>
</dbReference>
<evidence type="ECO:0000313" key="3">
    <source>
        <dbReference type="EMBL" id="KAG2940240.1"/>
    </source>
</evidence>
<gene>
    <name evidence="6" type="ORF">PC110_g7011</name>
    <name evidence="2" type="ORF">PC113_g113</name>
    <name evidence="4" type="ORF">PC115_g931</name>
    <name evidence="3" type="ORF">PC117_g10625</name>
    <name evidence="5" type="ORF">PC118_g756</name>
</gene>
<dbReference type="EMBL" id="RCMI01000011">
    <property type="protein sequence ID" value="KAG2943231.1"/>
    <property type="molecule type" value="Genomic_DNA"/>
</dbReference>
<feature type="region of interest" description="Disordered" evidence="1">
    <location>
        <begin position="117"/>
        <end position="225"/>
    </location>
</feature>
<accession>A0A329SLZ0</accession>
<reference evidence="2" key="2">
    <citation type="submission" date="2018-10" db="EMBL/GenBank/DDBJ databases">
        <title>Effector identification in a new, highly contiguous assembly of the strawberry crown rot pathogen Phytophthora cactorum.</title>
        <authorList>
            <person name="Armitage A.D."/>
            <person name="Nellist C.F."/>
            <person name="Bates H."/>
            <person name="Vickerstaff R.J."/>
            <person name="Harrison R.J."/>
        </authorList>
    </citation>
    <scope>NUCLEOTIDE SEQUENCE</scope>
    <source>
        <strain evidence="2">15-7</strain>
        <strain evidence="4">4032</strain>
        <strain evidence="3">4040</strain>
        <strain evidence="5">P415</strain>
    </source>
</reference>
<evidence type="ECO:0000313" key="7">
    <source>
        <dbReference type="Proteomes" id="UP000251314"/>
    </source>
</evidence>
<dbReference type="Proteomes" id="UP000697107">
    <property type="component" value="Unassembled WGS sequence"/>
</dbReference>
<feature type="compositionally biased region" description="Polar residues" evidence="1">
    <location>
        <begin position="141"/>
        <end position="152"/>
    </location>
</feature>
<dbReference type="Proteomes" id="UP000735874">
    <property type="component" value="Unassembled WGS sequence"/>
</dbReference>
<evidence type="ECO:0000313" key="4">
    <source>
        <dbReference type="EMBL" id="KAG2943231.1"/>
    </source>
</evidence>
<dbReference type="Proteomes" id="UP000774804">
    <property type="component" value="Unassembled WGS sequence"/>
</dbReference>
<evidence type="ECO:0000313" key="5">
    <source>
        <dbReference type="EMBL" id="KAG2999508.1"/>
    </source>
</evidence>
<evidence type="ECO:0000313" key="6">
    <source>
        <dbReference type="EMBL" id="RAW36698.1"/>
    </source>
</evidence>
<evidence type="ECO:0000313" key="2">
    <source>
        <dbReference type="EMBL" id="KAG2869613.1"/>
    </source>
</evidence>
<organism evidence="6 7">
    <name type="scientific">Phytophthora cactorum</name>
    <dbReference type="NCBI Taxonomy" id="29920"/>
    <lineage>
        <taxon>Eukaryota</taxon>
        <taxon>Sar</taxon>
        <taxon>Stramenopiles</taxon>
        <taxon>Oomycota</taxon>
        <taxon>Peronosporomycetes</taxon>
        <taxon>Peronosporales</taxon>
        <taxon>Peronosporaceae</taxon>
        <taxon>Phytophthora</taxon>
    </lineage>
</organism>
<dbReference type="Proteomes" id="UP000736787">
    <property type="component" value="Unassembled WGS sequence"/>
</dbReference>
<sequence>MNLRQAQRSLADLVAKCEAAHIQLPEDPLEARAEAVEAIIHSLKDGKVNLTDAQDELQQKYGLELAWKQHLENEEGKRQRRRQSRQKKSIIPTKDPRLSNFAMVPEVPPLKDQVGAVVSTDGDEQSAQGSKSKGGVMTPSKRPSASQEQQNAPMKVAKKAKNARELIVPEASNESEEKQPSTEKKPAAGQDGGAGSREQGVGELLDLEDFDEEGSGVSSDEEFAL</sequence>
<protein>
    <submittedName>
        <fullName evidence="6">Uncharacterized protein</fullName>
    </submittedName>
</protein>
<evidence type="ECO:0000256" key="1">
    <source>
        <dbReference type="SAM" id="MobiDB-lite"/>
    </source>
</evidence>
<feature type="compositionally biased region" description="Basic residues" evidence="1">
    <location>
        <begin position="78"/>
        <end position="88"/>
    </location>
</feature>
<dbReference type="EMBL" id="RCMG01000001">
    <property type="protein sequence ID" value="KAG2869613.1"/>
    <property type="molecule type" value="Genomic_DNA"/>
</dbReference>
<feature type="compositionally biased region" description="Acidic residues" evidence="1">
    <location>
        <begin position="205"/>
        <end position="225"/>
    </location>
</feature>
<dbReference type="EMBL" id="RCMK01000261">
    <property type="protein sequence ID" value="KAG2940240.1"/>
    <property type="molecule type" value="Genomic_DNA"/>
</dbReference>
<dbReference type="VEuPathDB" id="FungiDB:PC110_g7011"/>
<reference evidence="6 7" key="1">
    <citation type="submission" date="2018-01" db="EMBL/GenBank/DDBJ databases">
        <title>Draft genome of the strawberry crown rot pathogen Phytophthora cactorum.</title>
        <authorList>
            <person name="Armitage A.D."/>
            <person name="Lysoe E."/>
            <person name="Nellist C.F."/>
            <person name="Harrison R.J."/>
            <person name="Brurberg M.B."/>
        </authorList>
    </citation>
    <scope>NUCLEOTIDE SEQUENCE [LARGE SCALE GENOMIC DNA]</scope>
    <source>
        <strain evidence="6 7">10300</strain>
    </source>
</reference>
<feature type="compositionally biased region" description="Basic and acidic residues" evidence="1">
    <location>
        <begin position="175"/>
        <end position="186"/>
    </location>
</feature>
<keyword evidence="7" id="KW-1185">Reference proteome</keyword>
<dbReference type="AlphaFoldDB" id="A0A329SLZ0"/>
<dbReference type="EMBL" id="RCML01000008">
    <property type="protein sequence ID" value="KAG2999508.1"/>
    <property type="molecule type" value="Genomic_DNA"/>
</dbReference>
<dbReference type="OrthoDB" id="115877at2759"/>